<dbReference type="OrthoDB" id="100832at2157"/>
<protein>
    <recommendedName>
        <fullName evidence="4">DUF2892 domain-containing protein</fullName>
    </recommendedName>
</protein>
<evidence type="ECO:0000313" key="3">
    <source>
        <dbReference type="Proteomes" id="UP000199062"/>
    </source>
</evidence>
<keyword evidence="1" id="KW-0472">Membrane</keyword>
<evidence type="ECO:0000256" key="1">
    <source>
        <dbReference type="SAM" id="Phobius"/>
    </source>
</evidence>
<reference evidence="2 3" key="1">
    <citation type="submission" date="2016-10" db="EMBL/GenBank/DDBJ databases">
        <authorList>
            <person name="de Groot N.N."/>
        </authorList>
    </citation>
    <scope>NUCLEOTIDE SEQUENCE [LARGE SCALE GENOMIC DNA]</scope>
    <source>
        <strain evidence="2 3">CGMCC 1.10457</strain>
    </source>
</reference>
<proteinExistence type="predicted"/>
<keyword evidence="1" id="KW-0812">Transmembrane</keyword>
<evidence type="ECO:0000313" key="2">
    <source>
        <dbReference type="EMBL" id="SFR96560.1"/>
    </source>
</evidence>
<dbReference type="AlphaFoldDB" id="A0A1I6L047"/>
<keyword evidence="3" id="KW-1185">Reference proteome</keyword>
<sequence>MELEEDATGRDRLARMLAAAGLTVAAAALFRRGKRITGALAGIGALALGYQATTDTLETEPTASPSRPATSSALVCAICGEPIVPGQARGPDENDDIVHVECREATAETAD</sequence>
<name>A0A1I6L047_9EURY</name>
<evidence type="ECO:0008006" key="4">
    <source>
        <dbReference type="Google" id="ProtNLM"/>
    </source>
</evidence>
<organism evidence="2 3">
    <name type="scientific">Halomicrobium zhouii</name>
    <dbReference type="NCBI Taxonomy" id="767519"/>
    <lineage>
        <taxon>Archaea</taxon>
        <taxon>Methanobacteriati</taxon>
        <taxon>Methanobacteriota</taxon>
        <taxon>Stenosarchaea group</taxon>
        <taxon>Halobacteria</taxon>
        <taxon>Halobacteriales</taxon>
        <taxon>Haloarculaceae</taxon>
        <taxon>Halomicrobium</taxon>
    </lineage>
</organism>
<gene>
    <name evidence="2" type="ORF">SAMN05216559_1643</name>
</gene>
<dbReference type="EMBL" id="FOZK01000002">
    <property type="protein sequence ID" value="SFR96560.1"/>
    <property type="molecule type" value="Genomic_DNA"/>
</dbReference>
<dbReference type="RefSeq" id="WP_089815779.1">
    <property type="nucleotide sequence ID" value="NZ_FOZK01000002.1"/>
</dbReference>
<keyword evidence="1" id="KW-1133">Transmembrane helix</keyword>
<dbReference type="Proteomes" id="UP000199062">
    <property type="component" value="Unassembled WGS sequence"/>
</dbReference>
<accession>A0A1I6L047</accession>
<feature type="transmembrane region" description="Helical" evidence="1">
    <location>
        <begin position="12"/>
        <end position="30"/>
    </location>
</feature>